<dbReference type="Gene3D" id="6.10.340.10">
    <property type="match status" value="1"/>
</dbReference>
<dbReference type="Pfam" id="PF02743">
    <property type="entry name" value="dCache_1"/>
    <property type="match status" value="1"/>
</dbReference>
<evidence type="ECO:0000259" key="7">
    <source>
        <dbReference type="Pfam" id="PF02743"/>
    </source>
</evidence>
<name>A0AAD5SSP7_9FUNG</name>
<accession>A0AAD5SSP7</accession>
<gene>
    <name evidence="8" type="ORF">HK100_005787</name>
</gene>
<evidence type="ECO:0000256" key="4">
    <source>
        <dbReference type="ARBA" id="ARBA00022989"/>
    </source>
</evidence>
<organism evidence="8 9">
    <name type="scientific">Physocladia obscura</name>
    <dbReference type="NCBI Taxonomy" id="109957"/>
    <lineage>
        <taxon>Eukaryota</taxon>
        <taxon>Fungi</taxon>
        <taxon>Fungi incertae sedis</taxon>
        <taxon>Chytridiomycota</taxon>
        <taxon>Chytridiomycota incertae sedis</taxon>
        <taxon>Chytridiomycetes</taxon>
        <taxon>Chytridiales</taxon>
        <taxon>Chytriomycetaceae</taxon>
        <taxon>Physocladia</taxon>
    </lineage>
</organism>
<feature type="domain" description="Cache" evidence="7">
    <location>
        <begin position="172"/>
        <end position="363"/>
    </location>
</feature>
<keyword evidence="2" id="KW-1003">Cell membrane</keyword>
<evidence type="ECO:0000256" key="2">
    <source>
        <dbReference type="ARBA" id="ARBA00022475"/>
    </source>
</evidence>
<keyword evidence="5 6" id="KW-0472">Membrane</keyword>
<evidence type="ECO:0000256" key="5">
    <source>
        <dbReference type="ARBA" id="ARBA00023136"/>
    </source>
</evidence>
<comment type="caution">
    <text evidence="8">The sequence shown here is derived from an EMBL/GenBank/DDBJ whole genome shotgun (WGS) entry which is preliminary data.</text>
</comment>
<evidence type="ECO:0000256" key="1">
    <source>
        <dbReference type="ARBA" id="ARBA00004651"/>
    </source>
</evidence>
<comment type="subcellular location">
    <subcellularLocation>
        <location evidence="1">Cell membrane</location>
        <topology evidence="1">Multi-pass membrane protein</topology>
    </subcellularLocation>
</comment>
<dbReference type="Proteomes" id="UP001211907">
    <property type="component" value="Unassembled WGS sequence"/>
</dbReference>
<protein>
    <recommendedName>
        <fullName evidence="7">Cache domain-containing protein</fullName>
    </recommendedName>
</protein>
<keyword evidence="4 6" id="KW-1133">Transmembrane helix</keyword>
<evidence type="ECO:0000256" key="6">
    <source>
        <dbReference type="SAM" id="Phobius"/>
    </source>
</evidence>
<keyword evidence="9" id="KW-1185">Reference proteome</keyword>
<keyword evidence="3 6" id="KW-0812">Transmembrane</keyword>
<dbReference type="Gene3D" id="3.30.450.20">
    <property type="entry name" value="PAS domain"/>
    <property type="match status" value="1"/>
</dbReference>
<reference evidence="8" key="1">
    <citation type="submission" date="2020-05" db="EMBL/GenBank/DDBJ databases">
        <title>Phylogenomic resolution of chytrid fungi.</title>
        <authorList>
            <person name="Stajich J.E."/>
            <person name="Amses K."/>
            <person name="Simmons R."/>
            <person name="Seto K."/>
            <person name="Myers J."/>
            <person name="Bonds A."/>
            <person name="Quandt C.A."/>
            <person name="Barry K."/>
            <person name="Liu P."/>
            <person name="Grigoriev I."/>
            <person name="Longcore J.E."/>
            <person name="James T.Y."/>
        </authorList>
    </citation>
    <scope>NUCLEOTIDE SEQUENCE</scope>
    <source>
        <strain evidence="8">JEL0513</strain>
    </source>
</reference>
<evidence type="ECO:0000256" key="3">
    <source>
        <dbReference type="ARBA" id="ARBA00022692"/>
    </source>
</evidence>
<feature type="transmembrane region" description="Helical" evidence="6">
    <location>
        <begin position="431"/>
        <end position="454"/>
    </location>
</feature>
<dbReference type="AlphaFoldDB" id="A0AAD5SSP7"/>
<dbReference type="GO" id="GO:0005886">
    <property type="term" value="C:plasma membrane"/>
    <property type="evidence" value="ECO:0007669"/>
    <property type="project" value="UniProtKB-SubCell"/>
</dbReference>
<feature type="transmembrane region" description="Helical" evidence="6">
    <location>
        <begin position="35"/>
        <end position="58"/>
    </location>
</feature>
<sequence length="572" mass="60996">MPQSQFKTASTAASRRGFAKLFTPPPPSAPLRNHLLFYFSACSFVSLVVAEVIGLGFIGGSIQSLTNTAASLLDSQAEDTLANSLLSNAAELVDDAINALSFAVTVASTSAGDTFRSDYSSGPVASYYGADQYLANASVLSSSDVRYPGVLVSLAHSVWIVANDTAATPPMLTTDQAATEAATAHVDIFLRPLYALNTAIHSFDIGFENGFFRTYPGIGNTLSHGAYDVTTRPWYILGKNNQAPTTSVSISAPFLSAFGYGWIMSTVKPIYSTADGSFIGVVGITSELKEFSKFLSSKTVSSRVDVYTADSFGYTIASTSIDFTNTAASVPYSFLNASAPSLSRDFWQNTIVPSLSASIDTESSSFKSAEYQDSQTGEWFLILWKTLAPYANSQASSTQTPSWVAISSSPLAQLTIPVDTSTQNLRNTLPLSAGISFAVFFAVLILILILVWIFTDQISKPLANLSSISSKISNNIGGSDLFEGVDSFGRAQAGGVDETDALQASFYSMVQTVREGSAVKKKNAGEFGVMMFQEGEMIPGWDLGMENREVIELLPDAPPEYPEIHSGPSSSQ</sequence>
<evidence type="ECO:0000313" key="8">
    <source>
        <dbReference type="EMBL" id="KAJ3095559.1"/>
    </source>
</evidence>
<proteinExistence type="predicted"/>
<dbReference type="EMBL" id="JADGJH010002691">
    <property type="protein sequence ID" value="KAJ3095559.1"/>
    <property type="molecule type" value="Genomic_DNA"/>
</dbReference>
<evidence type="ECO:0000313" key="9">
    <source>
        <dbReference type="Proteomes" id="UP001211907"/>
    </source>
</evidence>
<dbReference type="InterPro" id="IPR033479">
    <property type="entry name" value="dCache_1"/>
</dbReference>